<name>A0A0F9DUS3_9ZZZZ</name>
<evidence type="ECO:0000259" key="1">
    <source>
        <dbReference type="Pfam" id="PF01936"/>
    </source>
</evidence>
<organism evidence="2">
    <name type="scientific">marine sediment metagenome</name>
    <dbReference type="NCBI Taxonomy" id="412755"/>
    <lineage>
        <taxon>unclassified sequences</taxon>
        <taxon>metagenomes</taxon>
        <taxon>ecological metagenomes</taxon>
    </lineage>
</organism>
<comment type="caution">
    <text evidence="2">The sequence shown here is derived from an EMBL/GenBank/DDBJ whole genome shotgun (WGS) entry which is preliminary data.</text>
</comment>
<feature type="domain" description="NYN" evidence="1">
    <location>
        <begin position="21"/>
        <end position="182"/>
    </location>
</feature>
<protein>
    <recommendedName>
        <fullName evidence="1">NYN domain-containing protein</fullName>
    </recommendedName>
</protein>
<dbReference type="AlphaFoldDB" id="A0A0F9DUS3"/>
<dbReference type="GO" id="GO:0004540">
    <property type="term" value="F:RNA nuclease activity"/>
    <property type="evidence" value="ECO:0007669"/>
    <property type="project" value="InterPro"/>
</dbReference>
<dbReference type="PANTHER" id="PTHR35458">
    <property type="entry name" value="SLR0755 PROTEIN"/>
    <property type="match status" value="1"/>
</dbReference>
<dbReference type="InterPro" id="IPR021139">
    <property type="entry name" value="NYN"/>
</dbReference>
<dbReference type="Gene3D" id="3.40.50.1010">
    <property type="entry name" value="5'-nuclease"/>
    <property type="match status" value="1"/>
</dbReference>
<accession>A0A0F9DUS3</accession>
<dbReference type="InterPro" id="IPR047140">
    <property type="entry name" value="LabA"/>
</dbReference>
<reference evidence="2" key="1">
    <citation type="journal article" date="2015" name="Nature">
        <title>Complex archaea that bridge the gap between prokaryotes and eukaryotes.</title>
        <authorList>
            <person name="Spang A."/>
            <person name="Saw J.H."/>
            <person name="Jorgensen S.L."/>
            <person name="Zaremba-Niedzwiedzka K."/>
            <person name="Martijn J."/>
            <person name="Lind A.E."/>
            <person name="van Eijk R."/>
            <person name="Schleper C."/>
            <person name="Guy L."/>
            <person name="Ettema T.J."/>
        </authorList>
    </citation>
    <scope>NUCLEOTIDE SEQUENCE</scope>
</reference>
<dbReference type="Pfam" id="PF01936">
    <property type="entry name" value="NYN"/>
    <property type="match status" value="1"/>
</dbReference>
<gene>
    <name evidence="2" type="ORF">LCGC14_2234690</name>
</gene>
<dbReference type="EMBL" id="LAZR01030141">
    <property type="protein sequence ID" value="KKL57511.1"/>
    <property type="molecule type" value="Genomic_DNA"/>
</dbReference>
<proteinExistence type="predicted"/>
<sequence length="201" mass="22521">MQSAQNPNTLDVIAVHKTDRTVAFFDGANMWATGKSLEFDFDYKSLLGLLQDKFNLISALYYSAVKIDPTRSDDHVAIRPILDWLSYNGFVVVEKPAKVLTDSSGNVIKIKGNMDVEIAVHAMEAANYATIILLFTGDGDFTELVRALQRKGVRVIVFSSIQTKNPMIADELRRQANHFVELNTLREVIGRKSRIQEGNET</sequence>
<dbReference type="PANTHER" id="PTHR35458:SF2">
    <property type="entry name" value="SLR0755 PROTEIN"/>
    <property type="match status" value="1"/>
</dbReference>
<evidence type="ECO:0000313" key="2">
    <source>
        <dbReference type="EMBL" id="KKL57511.1"/>
    </source>
</evidence>
<dbReference type="CDD" id="cd10911">
    <property type="entry name" value="PIN_LabA"/>
    <property type="match status" value="1"/>
</dbReference>